<dbReference type="InterPro" id="IPR012349">
    <property type="entry name" value="Split_barrel_FMN-bd"/>
</dbReference>
<accession>A0A6A8GIN5</accession>
<evidence type="ECO:0008006" key="3">
    <source>
        <dbReference type="Google" id="ProtNLM"/>
    </source>
</evidence>
<reference evidence="1 2" key="1">
    <citation type="submission" date="2019-11" db="EMBL/GenBank/DDBJ databases">
        <title>Whole genome sequence of Haloferax sp. MBLA0076.</title>
        <authorList>
            <person name="Seo M.-J."/>
            <person name="Cho E.-S."/>
        </authorList>
    </citation>
    <scope>NUCLEOTIDE SEQUENCE [LARGE SCALE GENOMIC DNA]</scope>
    <source>
        <strain evidence="1 2">MBLA0076</strain>
    </source>
</reference>
<dbReference type="Proteomes" id="UP000439022">
    <property type="component" value="Unassembled WGS sequence"/>
</dbReference>
<gene>
    <name evidence="1" type="ORF">GJR96_14875</name>
</gene>
<evidence type="ECO:0000313" key="2">
    <source>
        <dbReference type="Proteomes" id="UP000439022"/>
    </source>
</evidence>
<proteinExistence type="predicted"/>
<dbReference type="Gene3D" id="2.30.110.10">
    <property type="entry name" value="Electron Transport, Fmn-binding Protein, Chain A"/>
    <property type="match status" value="1"/>
</dbReference>
<comment type="caution">
    <text evidence="1">The sequence shown here is derived from an EMBL/GenBank/DDBJ whole genome shotgun (WGS) entry which is preliminary data.</text>
</comment>
<name>A0A6A8GIN5_9EURY</name>
<dbReference type="EMBL" id="WKJO01000001">
    <property type="protein sequence ID" value="MRX23234.1"/>
    <property type="molecule type" value="Genomic_DNA"/>
</dbReference>
<sequence length="149" mass="17055">MSDAQRTLEQRFANPFLRRLLKSPLHRLASRWFVLVSYVGRQSGRRYTFPVVYATAQNDLVVVTPKADSNWWKKFRDPTACHVWYRGGRYTAMSEVTTGETAVRLLDIYTSSHPFMARGLGLSNDSPEPTVQLSEATEELAVVRFSPDR</sequence>
<protein>
    <recommendedName>
        <fullName evidence="3">DUF385 domain-containing protein</fullName>
    </recommendedName>
</protein>
<evidence type="ECO:0000313" key="1">
    <source>
        <dbReference type="EMBL" id="MRX23234.1"/>
    </source>
</evidence>
<organism evidence="1 2">
    <name type="scientific">Haloferax litoreum</name>
    <dbReference type="NCBI Taxonomy" id="2666140"/>
    <lineage>
        <taxon>Archaea</taxon>
        <taxon>Methanobacteriati</taxon>
        <taxon>Methanobacteriota</taxon>
        <taxon>Stenosarchaea group</taxon>
        <taxon>Halobacteria</taxon>
        <taxon>Halobacteriales</taxon>
        <taxon>Haloferacaceae</taxon>
        <taxon>Haloferax</taxon>
    </lineage>
</organism>
<dbReference type="AlphaFoldDB" id="A0A6A8GIN5"/>
<keyword evidence="2" id="KW-1185">Reference proteome</keyword>